<evidence type="ECO:0000256" key="5">
    <source>
        <dbReference type="SAM" id="Phobius"/>
    </source>
</evidence>
<proteinExistence type="predicted"/>
<evidence type="ECO:0000313" key="7">
    <source>
        <dbReference type="EMBL" id="KRN02634.1"/>
    </source>
</evidence>
<dbReference type="Gene3D" id="3.10.20.320">
    <property type="entry name" value="Putative peptidoglycan bound protein (lpxtg motif)"/>
    <property type="match status" value="2"/>
</dbReference>
<feature type="domain" description="MucBP" evidence="6">
    <location>
        <begin position="422"/>
        <end position="483"/>
    </location>
</feature>
<reference evidence="7 8" key="1">
    <citation type="journal article" date="2015" name="Genome Announc.">
        <title>Expanding the biotechnology potential of lactobacilli through comparative genomics of 213 strains and associated genera.</title>
        <authorList>
            <person name="Sun Z."/>
            <person name="Harris H.M."/>
            <person name="McCann A."/>
            <person name="Guo C."/>
            <person name="Argimon S."/>
            <person name="Zhang W."/>
            <person name="Yang X."/>
            <person name="Jeffery I.B."/>
            <person name="Cooney J.C."/>
            <person name="Kagawa T.F."/>
            <person name="Liu W."/>
            <person name="Song Y."/>
            <person name="Salvetti E."/>
            <person name="Wrobel A."/>
            <person name="Rasinkangas P."/>
            <person name="Parkhill J."/>
            <person name="Rea M.C."/>
            <person name="O'Sullivan O."/>
            <person name="Ritari J."/>
            <person name="Douillard F.P."/>
            <person name="Paul Ross R."/>
            <person name="Yang R."/>
            <person name="Briner A.E."/>
            <person name="Felis G.E."/>
            <person name="de Vos W.M."/>
            <person name="Barrangou R."/>
            <person name="Klaenhammer T.R."/>
            <person name="Caufield P.W."/>
            <person name="Cui Y."/>
            <person name="Zhang H."/>
            <person name="O'Toole P.W."/>
        </authorList>
    </citation>
    <scope>NUCLEOTIDE SEQUENCE [LARGE SCALE GENOMIC DNA]</scope>
    <source>
        <strain evidence="7 8">DSM 21775</strain>
    </source>
</reference>
<dbReference type="PATRIC" id="fig|1423803.3.peg.1674"/>
<keyword evidence="8" id="KW-1185">Reference proteome</keyword>
<dbReference type="NCBIfam" id="TIGR03715">
    <property type="entry name" value="KxYKxGKxW"/>
    <property type="match status" value="1"/>
</dbReference>
<organism evidence="7 8">
    <name type="scientific">Levilactobacillus senmaizukei DSM 21775 = NBRC 103853</name>
    <dbReference type="NCBI Taxonomy" id="1423803"/>
    <lineage>
        <taxon>Bacteria</taxon>
        <taxon>Bacillati</taxon>
        <taxon>Bacillota</taxon>
        <taxon>Bacilli</taxon>
        <taxon>Lactobacillales</taxon>
        <taxon>Lactobacillaceae</taxon>
        <taxon>Levilactobacillus</taxon>
    </lineage>
</organism>
<sequence length="658" mass="71224">MLNKMDTKRHYKMYKKGKRWIFAGIIAIGLSLGVVDVTANADVGSDDESTPVAVTTAESTPSDKVSLTPKVAPVPKADPEPVTAPVDKPDKTPALKDDSDTKVTEEPVASGVVLEQTRSRRLLAPTAAPVVKESINDWLPNKTLQLTIMNRLNEMDLGRTWTTPEEITQDDMALLDEVHVGGSSNSGNKDTYIDGTTSFSLKGLEYAINVKHLTLKSDLNASQHYYGDVTDISELASMTKLETVDLTGNRITDASPLWGLKNLKSVDIQYNSILDLSGFHFMENTSVTAWEQFVTLPLIRVDRATRTAILPALYTDEDNYHWKLGTSGSRWQPTEYPESGPAAGYAYFRGGDYTFNKTDGSITFYNLRDQEPGNTPYESKETIPQAYKYFLIGQASEKVDGQKHQRIVLFQPYVLSDKAGMVTVSYQDKDGKPLADDEILEAKLVGDSYTTAAKEFDGYTLTKTPENANGTYAADDIHVVYVYDKTPVTPPVVTPSATVKVTVHYQTSNGTPVAADVVLTGKVGDSYTTVPAVVDGYKLATTPANANGVYGEQDSEVTYIYAKDGGDTNLINPGDAADKPDGKKPNVTKPAKTPATGGAAVTVAESSQNGGHMTTLAANKTTKATLPQTDDKSVSPLWGLAVLGSLLGLAVIGRKRKF</sequence>
<gene>
    <name evidence="7" type="ORF">FD13_GL001622</name>
</gene>
<dbReference type="RefSeq" id="WP_061776105.1">
    <property type="nucleotide sequence ID" value="NZ_AYZH01000005.1"/>
</dbReference>
<keyword evidence="1" id="KW-0433">Leucine-rich repeat</keyword>
<dbReference type="AlphaFoldDB" id="A0A0R2DQS6"/>
<dbReference type="InterPro" id="IPR025875">
    <property type="entry name" value="Leu-rich_rpt_4"/>
</dbReference>
<dbReference type="InterPro" id="IPR032675">
    <property type="entry name" value="LRR_dom_sf"/>
</dbReference>
<dbReference type="Pfam" id="PF12799">
    <property type="entry name" value="LRR_4"/>
    <property type="match status" value="1"/>
</dbReference>
<evidence type="ECO:0000256" key="4">
    <source>
        <dbReference type="SAM" id="MobiDB-lite"/>
    </source>
</evidence>
<dbReference type="Pfam" id="PF19258">
    <property type="entry name" value="KxYKxGKxW_sig"/>
    <property type="match status" value="1"/>
</dbReference>
<name>A0A0R2DQS6_9LACO</name>
<evidence type="ECO:0000313" key="8">
    <source>
        <dbReference type="Proteomes" id="UP000051589"/>
    </source>
</evidence>
<feature type="compositionally biased region" description="Polar residues" evidence="4">
    <location>
        <begin position="52"/>
        <end position="65"/>
    </location>
</feature>
<evidence type="ECO:0000256" key="1">
    <source>
        <dbReference type="ARBA" id="ARBA00022614"/>
    </source>
</evidence>
<comment type="caution">
    <text evidence="7">The sequence shown here is derived from an EMBL/GenBank/DDBJ whole genome shotgun (WGS) entry which is preliminary data.</text>
</comment>
<feature type="transmembrane region" description="Helical" evidence="5">
    <location>
        <begin position="635"/>
        <end position="653"/>
    </location>
</feature>
<dbReference type="STRING" id="1423803.FD13_GL001622"/>
<dbReference type="EMBL" id="AYZH01000005">
    <property type="protein sequence ID" value="KRN02634.1"/>
    <property type="molecule type" value="Genomic_DNA"/>
</dbReference>
<feature type="compositionally biased region" description="Basic and acidic residues" evidence="4">
    <location>
        <begin position="87"/>
        <end position="105"/>
    </location>
</feature>
<keyword evidence="2" id="KW-0732">Signal</keyword>
<keyword evidence="5" id="KW-0812">Transmembrane</keyword>
<accession>A0A0R2DQS6</accession>
<keyword evidence="3" id="KW-0677">Repeat</keyword>
<evidence type="ECO:0000256" key="2">
    <source>
        <dbReference type="ARBA" id="ARBA00022729"/>
    </source>
</evidence>
<dbReference type="InterPro" id="IPR022263">
    <property type="entry name" value="KxYKxGKxW"/>
</dbReference>
<protein>
    <submittedName>
        <fullName evidence="7">GY family cell surface protein</fullName>
    </submittedName>
</protein>
<dbReference type="SUPFAM" id="SSF52058">
    <property type="entry name" value="L domain-like"/>
    <property type="match status" value="1"/>
</dbReference>
<dbReference type="InterPro" id="IPR001611">
    <property type="entry name" value="Leu-rich_rpt"/>
</dbReference>
<feature type="region of interest" description="Disordered" evidence="4">
    <location>
        <begin position="570"/>
        <end position="598"/>
    </location>
</feature>
<evidence type="ECO:0000259" key="6">
    <source>
        <dbReference type="Pfam" id="PF06458"/>
    </source>
</evidence>
<dbReference type="Proteomes" id="UP000051589">
    <property type="component" value="Unassembled WGS sequence"/>
</dbReference>
<keyword evidence="5" id="KW-1133">Transmembrane helix</keyword>
<feature type="domain" description="MucBP" evidence="6">
    <location>
        <begin position="500"/>
        <end position="561"/>
    </location>
</feature>
<feature type="region of interest" description="Disordered" evidence="4">
    <location>
        <begin position="42"/>
        <end position="108"/>
    </location>
</feature>
<dbReference type="InterPro" id="IPR009459">
    <property type="entry name" value="MucBP_dom"/>
</dbReference>
<dbReference type="Gene3D" id="3.80.10.10">
    <property type="entry name" value="Ribonuclease Inhibitor"/>
    <property type="match status" value="1"/>
</dbReference>
<evidence type="ECO:0000256" key="3">
    <source>
        <dbReference type="ARBA" id="ARBA00022737"/>
    </source>
</evidence>
<dbReference type="OrthoDB" id="2252290at2"/>
<feature type="compositionally biased region" description="Low complexity" evidence="4">
    <location>
        <begin position="588"/>
        <end position="598"/>
    </location>
</feature>
<dbReference type="Pfam" id="PF06458">
    <property type="entry name" value="MucBP"/>
    <property type="match status" value="2"/>
</dbReference>
<dbReference type="PROSITE" id="PS51450">
    <property type="entry name" value="LRR"/>
    <property type="match status" value="1"/>
</dbReference>
<keyword evidence="5" id="KW-0472">Membrane</keyword>